<evidence type="ECO:0000259" key="5">
    <source>
        <dbReference type="PROSITE" id="PS51272"/>
    </source>
</evidence>
<dbReference type="InterPro" id="IPR050964">
    <property type="entry name" value="Striated_Muscle_Regulatory"/>
</dbReference>
<dbReference type="Pfam" id="PF00041">
    <property type="entry name" value="fn3"/>
    <property type="match status" value="6"/>
</dbReference>
<organism evidence="6 7">
    <name type="scientific">Paenibacillus ginsengarvi</name>
    <dbReference type="NCBI Taxonomy" id="400777"/>
    <lineage>
        <taxon>Bacteria</taxon>
        <taxon>Bacillati</taxon>
        <taxon>Bacillota</taxon>
        <taxon>Bacilli</taxon>
        <taxon>Bacillales</taxon>
        <taxon>Paenibacillaceae</taxon>
        <taxon>Paenibacillus</taxon>
    </lineage>
</organism>
<dbReference type="InterPro" id="IPR003961">
    <property type="entry name" value="FN3_dom"/>
</dbReference>
<evidence type="ECO:0000313" key="7">
    <source>
        <dbReference type="Proteomes" id="UP000282311"/>
    </source>
</evidence>
<feature type="compositionally biased region" description="Polar residues" evidence="3">
    <location>
        <begin position="889"/>
        <end position="917"/>
    </location>
</feature>
<feature type="domain" description="Fibronectin type-III" evidence="4">
    <location>
        <begin position="887"/>
        <end position="980"/>
    </location>
</feature>
<proteinExistence type="predicted"/>
<feature type="repeat" description="NHL" evidence="2">
    <location>
        <begin position="232"/>
        <end position="268"/>
    </location>
</feature>
<dbReference type="PANTHER" id="PTHR13817">
    <property type="entry name" value="TITIN"/>
    <property type="match status" value="1"/>
</dbReference>
<feature type="domain" description="SLH" evidence="5">
    <location>
        <begin position="1594"/>
        <end position="1653"/>
    </location>
</feature>
<feature type="repeat" description="NHL" evidence="2">
    <location>
        <begin position="142"/>
        <end position="175"/>
    </location>
</feature>
<dbReference type="Gene3D" id="2.60.40.10">
    <property type="entry name" value="Immunoglobulins"/>
    <property type="match status" value="8"/>
</dbReference>
<dbReference type="InterPro" id="IPR036116">
    <property type="entry name" value="FN3_sf"/>
</dbReference>
<feature type="domain" description="SLH" evidence="5">
    <location>
        <begin position="1654"/>
        <end position="1717"/>
    </location>
</feature>
<feature type="repeat" description="NHL" evidence="2">
    <location>
        <begin position="480"/>
        <end position="516"/>
    </location>
</feature>
<dbReference type="Pfam" id="PF00395">
    <property type="entry name" value="SLH"/>
    <property type="match status" value="3"/>
</dbReference>
<dbReference type="SUPFAM" id="SSF101898">
    <property type="entry name" value="NHL repeat"/>
    <property type="match status" value="1"/>
</dbReference>
<feature type="repeat" description="NHL" evidence="2">
    <location>
        <begin position="187"/>
        <end position="217"/>
    </location>
</feature>
<dbReference type="SUPFAM" id="SSF63829">
    <property type="entry name" value="Calcium-dependent phosphotriesterase"/>
    <property type="match status" value="1"/>
</dbReference>
<feature type="repeat" description="NHL" evidence="2">
    <location>
        <begin position="330"/>
        <end position="366"/>
    </location>
</feature>
<dbReference type="Proteomes" id="UP000282311">
    <property type="component" value="Unassembled WGS sequence"/>
</dbReference>
<dbReference type="PROSITE" id="PS50853">
    <property type="entry name" value="FN3"/>
    <property type="match status" value="7"/>
</dbReference>
<dbReference type="Pfam" id="PF01436">
    <property type="entry name" value="NHL"/>
    <property type="match status" value="10"/>
</dbReference>
<dbReference type="InterPro" id="IPR011042">
    <property type="entry name" value="6-blade_b-propeller_TolB-like"/>
</dbReference>
<accession>A0A3B0CIH6</accession>
<feature type="compositionally biased region" description="Low complexity" evidence="3">
    <location>
        <begin position="1347"/>
        <end position="1362"/>
    </location>
</feature>
<protein>
    <submittedName>
        <fullName evidence="6">Uncharacterized protein</fullName>
    </submittedName>
</protein>
<sequence>MSIMNGRRFASAIRRWYSVGLMLLIVYACSFPVPVDAAETWTSYGKIGHLSGSGLGKFYFPQGLAVDGSGNVYVADQGNNRIQKLDVAGDSWSSIQGPPLSQFNAPMGVALDSGGNIYVAEYSSSRVQKLDIATNTWKTWAPGNFNKPSGIAVDTSGNVYVADTDNSRIRKLPVDTDTWITMDGLTLNKPKDVATDSSKNVYVLDTNNHRLLKLSSGGIVTDSWGKSGNAAGTALGEFSSPAKVAVDSSDNVYVADTGNGRVQKLSGSTWSAIGKNGPISGGGLNEFNNPLGVTVDGNGNVYVSEAMNHAVLKLTGAAPVVYGDVGPAEGNAPGEFKVPSGVAIDSSGNLYVADGNNFRVQKLPAGGSTWSSYGAGTHGAGNGQFKNATAVAVDQNGNMYVADMPNHRIQKLSPTVGYLAAWGNGTTAGTALGQFDSPSGVAVDKNKNLYVADTNNHRIQKLPAGGSTWSSWGKSGNASGSGLGEFNSPKGVAVDGDGNVYVADTENDRIQKFTISTGLWSEWKKTGGGPGSFLKPNGVAVDDSGNVYVADLARNRIQKLTLSTNTWKVWGGSTQGETGMGKFSNPSGIAVDSSGSTIYVADKNNNRIQKLVITVTTPDAPTAVTATPGNTQATVSFTPPAEDGGSAITGYTVTASPGGKTVSGTSSPITVTGLTNLTAYTFTVVATNEKGDSLPSAASASVTPASVPDAPTGASATAGNGQASVSFTPPASDGGSAITGYTVTSNPGGKTGTSVTVPISVYGLTNGTAYTFTVVANNAIGGSTPSEPTASVTPVGKPGAPTAVNAAAMSGAAIVSFTPPASNGGSAITGYTVTSSPGGLTGTGTASPIIVPGLTNGTAYTFTVVATNGEGDSLPSAASGSVMPAATPGSPTEVTAVSTSSGQASISFTPPASSGGSAITGYTVTASPGGLTGTGSGSPITVYGLTNGTAYTFTVVATNGIGNSLPSAPSGSVTPASVPDAPTGAAATPGNRQALVSFTPPASNGSAITGYTVTSNPGGLTGSGTASPILVTGLTNGTAYTFTVVATNAKGDSLPSAATPSVTPEVPPIEAPVLHSVVAGDGQALLAWSPVAGSTGYKVFQSVTAGTYGTEVAAVGEAVHSYRATGLTNGVTYYFAIKATSPYGDSAASNQAGATPLVSAPGAPVLQAAAAGNGQVTLAWNAVPGSIGYKVFQSVTAGTYGSEVATVGEAVYSYKATGLSNGVTYYYVVKATNPAGDSAASNQVSAMPVNVPGAPTDVVATAEDSMATVSFTAPADHGGSPVTGYEVSAWPGGIVATGGASPIRVQGLANGTVYTFTVKAINRVGGSAPSAPSNAVTPSASDSDAGTPTDTPVNTPAPTTPTISETPGTGVDVLINGKAESAGTATTVKAGDRTVTTVAIDPQKLEEKLAAEGERAVITIPVKTNADVVIGELNGRMVKNMEQKLAIVEIATEKAVYTLPAQQINIQAIAEQLGRNVELQDIKVRIEIAAPSADMVKVVESSAARGEFSIVAPPLNFTVKAAYGDTTIEVSHFNAYVERRIAIPKGTDPAKITTAVVVDPDGAVRHVPTRIVIVDGSYYAIVNSLTNSTYAVVWHPQQFKDVAGHWAQDAVNDMGSRMVVSGVGNDLFNPDQEITRAEFAAILVSGLGLKLEKAASPFADVKAPEWYVDVIQTAYAGKLISGFEDGTFRPMDNITREQAMTIMASAMKLTGLKAKLASAQAGVPLGSFADANKVAEWAASGITDCLQAGIVSGRDGAKLAPKAYMTRAEVAIMMQKLLQYSELI</sequence>
<feature type="compositionally biased region" description="Low complexity" evidence="3">
    <location>
        <begin position="693"/>
        <end position="711"/>
    </location>
</feature>
<evidence type="ECO:0000256" key="1">
    <source>
        <dbReference type="ARBA" id="ARBA00022737"/>
    </source>
</evidence>
<comment type="caution">
    <text evidence="6">The sequence shown here is derived from an EMBL/GenBank/DDBJ whole genome shotgun (WGS) entry which is preliminary data.</text>
</comment>
<feature type="domain" description="Fibronectin type-III" evidence="4">
    <location>
        <begin position="981"/>
        <end position="1066"/>
    </location>
</feature>
<feature type="repeat" description="NHL" evidence="2">
    <location>
        <begin position="572"/>
        <end position="614"/>
    </location>
</feature>
<reference evidence="6 7" key="1">
    <citation type="journal article" date="2007" name="Int. J. Syst. Evol. Microbiol.">
        <title>Paenibacillus ginsengarvi sp. nov., isolated from soil from ginseng cultivation.</title>
        <authorList>
            <person name="Yoon M.H."/>
            <person name="Ten L.N."/>
            <person name="Im W.T."/>
        </authorList>
    </citation>
    <scope>NUCLEOTIDE SEQUENCE [LARGE SCALE GENOMIC DNA]</scope>
    <source>
        <strain evidence="6 7">KCTC 13059</strain>
    </source>
</reference>
<feature type="domain" description="Fibronectin type-III" evidence="4">
    <location>
        <begin position="710"/>
        <end position="796"/>
    </location>
</feature>
<dbReference type="InterPro" id="IPR001119">
    <property type="entry name" value="SLH_dom"/>
</dbReference>
<dbReference type="Gene3D" id="2.40.10.500">
    <property type="match status" value="1"/>
</dbReference>
<feature type="repeat" description="NHL" evidence="2">
    <location>
        <begin position="525"/>
        <end position="563"/>
    </location>
</feature>
<feature type="repeat" description="NHL" evidence="2">
    <location>
        <begin position="429"/>
        <end position="465"/>
    </location>
</feature>
<feature type="domain" description="Fibronectin type-III" evidence="4">
    <location>
        <begin position="1251"/>
        <end position="1340"/>
    </location>
</feature>
<dbReference type="InterPro" id="IPR013783">
    <property type="entry name" value="Ig-like_fold"/>
</dbReference>
<gene>
    <name evidence="6" type="ORF">D7M11_08725</name>
</gene>
<dbReference type="PROSITE" id="PS51125">
    <property type="entry name" value="NHL"/>
    <property type="match status" value="12"/>
</dbReference>
<feature type="domain" description="Fibronectin type-III" evidence="4">
    <location>
        <begin position="1068"/>
        <end position="1162"/>
    </location>
</feature>
<feature type="region of interest" description="Disordered" evidence="3">
    <location>
        <begin position="875"/>
        <end position="917"/>
    </location>
</feature>
<feature type="repeat" description="NHL" evidence="2">
    <location>
        <begin position="45"/>
        <end position="88"/>
    </location>
</feature>
<name>A0A3B0CIH6_9BACL</name>
<evidence type="ECO:0000313" key="6">
    <source>
        <dbReference type="EMBL" id="RKN85163.1"/>
    </source>
</evidence>
<feature type="domain" description="SLH" evidence="5">
    <location>
        <begin position="1725"/>
        <end position="1784"/>
    </location>
</feature>
<feature type="region of interest" description="Disordered" evidence="3">
    <location>
        <begin position="1326"/>
        <end position="1370"/>
    </location>
</feature>
<dbReference type="PANTHER" id="PTHR13817:SF73">
    <property type="entry name" value="FIBRONECTIN TYPE-III DOMAIN-CONTAINING PROTEIN"/>
    <property type="match status" value="1"/>
</dbReference>
<dbReference type="CDD" id="cd00063">
    <property type="entry name" value="FN3"/>
    <property type="match status" value="8"/>
</dbReference>
<evidence type="ECO:0000259" key="4">
    <source>
        <dbReference type="PROSITE" id="PS50853"/>
    </source>
</evidence>
<evidence type="ECO:0000256" key="2">
    <source>
        <dbReference type="PROSITE-ProRule" id="PRU00504"/>
    </source>
</evidence>
<dbReference type="SUPFAM" id="SSF49265">
    <property type="entry name" value="Fibronectin type III"/>
    <property type="match status" value="5"/>
</dbReference>
<feature type="domain" description="Fibronectin type-III" evidence="4">
    <location>
        <begin position="797"/>
        <end position="886"/>
    </location>
</feature>
<feature type="domain" description="Fibronectin type-III" evidence="4">
    <location>
        <begin position="617"/>
        <end position="709"/>
    </location>
</feature>
<evidence type="ECO:0000256" key="3">
    <source>
        <dbReference type="SAM" id="MobiDB-lite"/>
    </source>
</evidence>
<feature type="compositionally biased region" description="Polar residues" evidence="3">
    <location>
        <begin position="1330"/>
        <end position="1346"/>
    </location>
</feature>
<keyword evidence="7" id="KW-1185">Reference proteome</keyword>
<dbReference type="Gene3D" id="2.120.10.30">
    <property type="entry name" value="TolB, C-terminal domain"/>
    <property type="match status" value="6"/>
</dbReference>
<keyword evidence="1" id="KW-0677">Repeat</keyword>
<feature type="region of interest" description="Disordered" evidence="3">
    <location>
        <begin position="692"/>
        <end position="724"/>
    </location>
</feature>
<dbReference type="EMBL" id="RBAH01000005">
    <property type="protein sequence ID" value="RKN85163.1"/>
    <property type="molecule type" value="Genomic_DNA"/>
</dbReference>
<feature type="region of interest" description="Disordered" evidence="3">
    <location>
        <begin position="967"/>
        <end position="989"/>
    </location>
</feature>
<feature type="compositionally biased region" description="Polar residues" evidence="3">
    <location>
        <begin position="714"/>
        <end position="724"/>
    </location>
</feature>
<feature type="repeat" description="NHL" evidence="2">
    <location>
        <begin position="376"/>
        <end position="415"/>
    </location>
</feature>
<feature type="repeat" description="NHL" evidence="2">
    <location>
        <begin position="281"/>
        <end position="317"/>
    </location>
</feature>
<dbReference type="PROSITE" id="PS51272">
    <property type="entry name" value="SLH"/>
    <property type="match status" value="3"/>
</dbReference>
<dbReference type="SMART" id="SM00060">
    <property type="entry name" value="FN3"/>
    <property type="match status" value="8"/>
</dbReference>
<feature type="repeat" description="NHL" evidence="2">
    <location>
        <begin position="102"/>
        <end position="133"/>
    </location>
</feature>
<dbReference type="InterPro" id="IPR001258">
    <property type="entry name" value="NHL_repeat"/>
</dbReference>
<dbReference type="PROSITE" id="PS51257">
    <property type="entry name" value="PROKAR_LIPOPROTEIN"/>
    <property type="match status" value="1"/>
</dbReference>